<feature type="domain" description="B12-binding" evidence="4">
    <location>
        <begin position="89"/>
        <end position="212"/>
    </location>
</feature>
<dbReference type="GO" id="GO:0046653">
    <property type="term" value="P:tetrahydrofolate metabolic process"/>
    <property type="evidence" value="ECO:0007669"/>
    <property type="project" value="TreeGrafter"/>
</dbReference>
<dbReference type="PANTHER" id="PTHR45833">
    <property type="entry name" value="METHIONINE SYNTHASE"/>
    <property type="match status" value="1"/>
</dbReference>
<evidence type="ECO:0008006" key="7">
    <source>
        <dbReference type="Google" id="ProtNLM"/>
    </source>
</evidence>
<gene>
    <name evidence="6" type="ORF">LCGC14_0765410</name>
</gene>
<dbReference type="InterPro" id="IPR006158">
    <property type="entry name" value="Cobalamin-bd"/>
</dbReference>
<reference evidence="6" key="1">
    <citation type="journal article" date="2015" name="Nature">
        <title>Complex archaea that bridge the gap between prokaryotes and eukaryotes.</title>
        <authorList>
            <person name="Spang A."/>
            <person name="Saw J.H."/>
            <person name="Jorgensen S.L."/>
            <person name="Zaremba-Niedzwiedzka K."/>
            <person name="Martijn J."/>
            <person name="Lind A.E."/>
            <person name="van Eijk R."/>
            <person name="Schleper C."/>
            <person name="Guy L."/>
            <person name="Ettema T.J."/>
        </authorList>
    </citation>
    <scope>NUCLEOTIDE SEQUENCE</scope>
</reference>
<dbReference type="GO" id="GO:0005829">
    <property type="term" value="C:cytosol"/>
    <property type="evidence" value="ECO:0007669"/>
    <property type="project" value="TreeGrafter"/>
</dbReference>
<evidence type="ECO:0000259" key="4">
    <source>
        <dbReference type="PROSITE" id="PS51332"/>
    </source>
</evidence>
<dbReference type="GO" id="GO:0031419">
    <property type="term" value="F:cobalamin binding"/>
    <property type="evidence" value="ECO:0007669"/>
    <property type="project" value="InterPro"/>
</dbReference>
<evidence type="ECO:0000256" key="3">
    <source>
        <dbReference type="ARBA" id="ARBA00023285"/>
    </source>
</evidence>
<dbReference type="InterPro" id="IPR036594">
    <property type="entry name" value="Meth_synthase_dom"/>
</dbReference>
<dbReference type="PANTHER" id="PTHR45833:SF1">
    <property type="entry name" value="METHIONINE SYNTHASE"/>
    <property type="match status" value="1"/>
</dbReference>
<dbReference type="InterPro" id="IPR003759">
    <property type="entry name" value="Cbl-bd_cap"/>
</dbReference>
<dbReference type="FunFam" id="3.40.50.280:FF:000003">
    <property type="entry name" value="Dimethylamine methyltransferase corrinoid protein"/>
    <property type="match status" value="1"/>
</dbReference>
<dbReference type="Pfam" id="PF02607">
    <property type="entry name" value="B12-binding_2"/>
    <property type="match status" value="1"/>
</dbReference>
<organism evidence="6">
    <name type="scientific">marine sediment metagenome</name>
    <dbReference type="NCBI Taxonomy" id="412755"/>
    <lineage>
        <taxon>unclassified sequences</taxon>
        <taxon>metagenomes</taxon>
        <taxon>ecological metagenomes</taxon>
    </lineage>
</organism>
<proteinExistence type="inferred from homology"/>
<dbReference type="GO" id="GO:0008705">
    <property type="term" value="F:methionine synthase activity"/>
    <property type="evidence" value="ECO:0007669"/>
    <property type="project" value="TreeGrafter"/>
</dbReference>
<keyword evidence="3" id="KW-0170">Cobalt</keyword>
<dbReference type="Pfam" id="PF02310">
    <property type="entry name" value="B12-binding"/>
    <property type="match status" value="1"/>
</dbReference>
<evidence type="ECO:0000256" key="2">
    <source>
        <dbReference type="ARBA" id="ARBA00022723"/>
    </source>
</evidence>
<sequence length="212" mass="23303">MELYKEMSESVVNLDEERAIELVHKALSESFNLHEVIEQGYAHGIRRVGELWEEGVLFLPELMRSAIIMQNCLDLIIPHLQNESESVSLGTVVIATIEGDIHSIGKTIVATMLRAYGFKVFDLGADVPVDTIINEAIEKNADIIGVSALLTTTMIGQKKLIQKLSDRGIESKFKVILGGAPVTKSWVEECRAAGFAENAVKAVKLVESLLDI</sequence>
<protein>
    <recommendedName>
        <fullName evidence="7">B12-binding domain-containing protein</fullName>
    </recommendedName>
</protein>
<dbReference type="SUPFAM" id="SSF47644">
    <property type="entry name" value="Methionine synthase domain"/>
    <property type="match status" value="1"/>
</dbReference>
<accession>A0A0F9Q003</accession>
<dbReference type="AlphaFoldDB" id="A0A0F9Q003"/>
<dbReference type="Gene3D" id="3.40.50.280">
    <property type="entry name" value="Cobalamin-binding domain"/>
    <property type="match status" value="1"/>
</dbReference>
<feature type="domain" description="B12-binding N-terminal" evidence="5">
    <location>
        <begin position="1"/>
        <end position="88"/>
    </location>
</feature>
<dbReference type="SMART" id="SM01018">
    <property type="entry name" value="B12-binding_2"/>
    <property type="match status" value="1"/>
</dbReference>
<dbReference type="PROSITE" id="PS51332">
    <property type="entry name" value="B12_BINDING"/>
    <property type="match status" value="1"/>
</dbReference>
<evidence type="ECO:0000259" key="5">
    <source>
        <dbReference type="PROSITE" id="PS51337"/>
    </source>
</evidence>
<dbReference type="Gene3D" id="1.10.1240.10">
    <property type="entry name" value="Methionine synthase domain"/>
    <property type="match status" value="1"/>
</dbReference>
<dbReference type="EMBL" id="LAZR01001907">
    <property type="protein sequence ID" value="KKN37250.1"/>
    <property type="molecule type" value="Genomic_DNA"/>
</dbReference>
<dbReference type="InterPro" id="IPR036724">
    <property type="entry name" value="Cobalamin-bd_sf"/>
</dbReference>
<dbReference type="InterPro" id="IPR050554">
    <property type="entry name" value="Met_Synthase/Corrinoid"/>
</dbReference>
<evidence type="ECO:0000313" key="6">
    <source>
        <dbReference type="EMBL" id="KKN37250.1"/>
    </source>
</evidence>
<dbReference type="SUPFAM" id="SSF52242">
    <property type="entry name" value="Cobalamin (vitamin B12)-binding domain"/>
    <property type="match status" value="1"/>
</dbReference>
<dbReference type="GO" id="GO:0046872">
    <property type="term" value="F:metal ion binding"/>
    <property type="evidence" value="ECO:0007669"/>
    <property type="project" value="UniProtKB-KW"/>
</dbReference>
<name>A0A0F9Q003_9ZZZZ</name>
<dbReference type="PROSITE" id="PS51337">
    <property type="entry name" value="B12_BINDING_NTER"/>
    <property type="match status" value="1"/>
</dbReference>
<comment type="caution">
    <text evidence="6">The sequence shown here is derived from an EMBL/GenBank/DDBJ whole genome shotgun (WGS) entry which is preliminary data.</text>
</comment>
<dbReference type="GO" id="GO:0050667">
    <property type="term" value="P:homocysteine metabolic process"/>
    <property type="evidence" value="ECO:0007669"/>
    <property type="project" value="TreeGrafter"/>
</dbReference>
<comment type="similarity">
    <text evidence="1">Belongs to the methylamine corrinoid protein family.</text>
</comment>
<keyword evidence="2" id="KW-0479">Metal-binding</keyword>
<evidence type="ECO:0000256" key="1">
    <source>
        <dbReference type="ARBA" id="ARBA00010854"/>
    </source>
</evidence>